<keyword evidence="6" id="KW-0472">Membrane</keyword>
<evidence type="ECO:0000313" key="9">
    <source>
        <dbReference type="Proteomes" id="UP000199400"/>
    </source>
</evidence>
<dbReference type="Gene3D" id="3.30.565.10">
    <property type="entry name" value="Histidine kinase-like ATPase, C-terminal domain"/>
    <property type="match status" value="1"/>
</dbReference>
<evidence type="ECO:0000256" key="4">
    <source>
        <dbReference type="ARBA" id="ARBA00022679"/>
    </source>
</evidence>
<dbReference type="Pfam" id="PF02518">
    <property type="entry name" value="HATPase_c"/>
    <property type="match status" value="1"/>
</dbReference>
<dbReference type="Pfam" id="PF00512">
    <property type="entry name" value="HisKA"/>
    <property type="match status" value="1"/>
</dbReference>
<dbReference type="EC" id="2.7.13.3" evidence="2"/>
<proteinExistence type="predicted"/>
<dbReference type="SMART" id="SM00387">
    <property type="entry name" value="HATPase_c"/>
    <property type="match status" value="1"/>
</dbReference>
<keyword evidence="5 8" id="KW-0418">Kinase</keyword>
<dbReference type="CDD" id="cd00082">
    <property type="entry name" value="HisKA"/>
    <property type="match status" value="1"/>
</dbReference>
<dbReference type="FunFam" id="3.30.565.10:FF:000006">
    <property type="entry name" value="Sensor histidine kinase WalK"/>
    <property type="match status" value="1"/>
</dbReference>
<evidence type="ECO:0000256" key="1">
    <source>
        <dbReference type="ARBA" id="ARBA00000085"/>
    </source>
</evidence>
<keyword evidence="6" id="KW-1133">Transmembrane helix</keyword>
<feature type="transmembrane region" description="Helical" evidence="6">
    <location>
        <begin position="142"/>
        <end position="162"/>
    </location>
</feature>
<dbReference type="GO" id="GO:0000155">
    <property type="term" value="F:phosphorelay sensor kinase activity"/>
    <property type="evidence" value="ECO:0007669"/>
    <property type="project" value="InterPro"/>
</dbReference>
<evidence type="ECO:0000256" key="6">
    <source>
        <dbReference type="SAM" id="Phobius"/>
    </source>
</evidence>
<accession>A0A1I1XGD6</accession>
<keyword evidence="3" id="KW-0597">Phosphoprotein</keyword>
<organism evidence="8 9">
    <name type="scientific">Nannocystis exedens</name>
    <dbReference type="NCBI Taxonomy" id="54"/>
    <lineage>
        <taxon>Bacteria</taxon>
        <taxon>Pseudomonadati</taxon>
        <taxon>Myxococcota</taxon>
        <taxon>Polyangia</taxon>
        <taxon>Nannocystales</taxon>
        <taxon>Nannocystaceae</taxon>
        <taxon>Nannocystis</taxon>
    </lineage>
</organism>
<feature type="transmembrane region" description="Helical" evidence="6">
    <location>
        <begin position="45"/>
        <end position="64"/>
    </location>
</feature>
<dbReference type="Gene3D" id="1.10.287.130">
    <property type="match status" value="1"/>
</dbReference>
<keyword evidence="9" id="KW-1185">Reference proteome</keyword>
<dbReference type="SMART" id="SM00388">
    <property type="entry name" value="HisKA"/>
    <property type="match status" value="1"/>
</dbReference>
<keyword evidence="6" id="KW-0812">Transmembrane</keyword>
<evidence type="ECO:0000256" key="5">
    <source>
        <dbReference type="ARBA" id="ARBA00022777"/>
    </source>
</evidence>
<dbReference type="PANTHER" id="PTHR43047:SF72">
    <property type="entry name" value="OSMOSENSING HISTIDINE PROTEIN KINASE SLN1"/>
    <property type="match status" value="1"/>
</dbReference>
<dbReference type="EMBL" id="FOMX01000008">
    <property type="protein sequence ID" value="SFE06464.1"/>
    <property type="molecule type" value="Genomic_DNA"/>
</dbReference>
<dbReference type="PANTHER" id="PTHR43047">
    <property type="entry name" value="TWO-COMPONENT HISTIDINE PROTEIN KINASE"/>
    <property type="match status" value="1"/>
</dbReference>
<dbReference type="InterPro" id="IPR003661">
    <property type="entry name" value="HisK_dim/P_dom"/>
</dbReference>
<sequence>MSSVDGRPHAEHAGFYRGLFLIAAVAVPTFGLVEWPEAYDSFPVRLLFSGVALAVVAASFRSAALRRRLRLAALLYCYALFAWFCYVGYRHAMTLEDILGLLPVVVGVVVNLRRARELVLFLGYIAAVLALVYRGLDAPAVPFSVPLSMFAVFAGVVGWMSIWRTRLEEALQVANATLEARVAERTALLEREVAERVVAERRANAASEAKSRFLANMSHELRTPLNAVIGYAEIVEEELAASDRAHLCADLDKVGRAARHLLTIIDDVLDLSRIEAGSLELRRERVAVAAALDDALVLVRPRIDARRDRLAVAVAPALAIVGDHDALVRVFAHLLGNAAKFTEGGTITVAATRVGDEIEVLVRDTGIGIPAAALPQIFERFTQADDSSTRLHGGAGLGLALCKELVEMMHGAIAVASVIGEGSSFTVRLPAA</sequence>
<evidence type="ECO:0000256" key="3">
    <source>
        <dbReference type="ARBA" id="ARBA00022553"/>
    </source>
</evidence>
<dbReference type="InterPro" id="IPR005467">
    <property type="entry name" value="His_kinase_dom"/>
</dbReference>
<dbReference type="CDD" id="cd16922">
    <property type="entry name" value="HATPase_EvgS-ArcB-TorS-like"/>
    <property type="match status" value="1"/>
</dbReference>
<dbReference type="AlphaFoldDB" id="A0A1I1XGD6"/>
<feature type="transmembrane region" description="Helical" evidence="6">
    <location>
        <begin position="95"/>
        <end position="112"/>
    </location>
</feature>
<gene>
    <name evidence="8" type="ORF">SAMN02745121_02847</name>
</gene>
<reference evidence="9" key="1">
    <citation type="submission" date="2016-10" db="EMBL/GenBank/DDBJ databases">
        <authorList>
            <person name="Varghese N."/>
            <person name="Submissions S."/>
        </authorList>
    </citation>
    <scope>NUCLEOTIDE SEQUENCE [LARGE SCALE GENOMIC DNA]</scope>
    <source>
        <strain evidence="9">ATCC 25963</strain>
    </source>
</reference>
<feature type="domain" description="Histidine kinase" evidence="7">
    <location>
        <begin position="216"/>
        <end position="432"/>
    </location>
</feature>
<dbReference type="InterPro" id="IPR036097">
    <property type="entry name" value="HisK_dim/P_sf"/>
</dbReference>
<protein>
    <recommendedName>
        <fullName evidence="2">histidine kinase</fullName>
        <ecNumber evidence="2">2.7.13.3</ecNumber>
    </recommendedName>
</protein>
<evidence type="ECO:0000259" key="7">
    <source>
        <dbReference type="PROSITE" id="PS50109"/>
    </source>
</evidence>
<dbReference type="PROSITE" id="PS50109">
    <property type="entry name" value="HIS_KIN"/>
    <property type="match status" value="1"/>
</dbReference>
<name>A0A1I1XGD6_9BACT</name>
<feature type="transmembrane region" description="Helical" evidence="6">
    <location>
        <begin position="15"/>
        <end position="33"/>
    </location>
</feature>
<evidence type="ECO:0000313" key="8">
    <source>
        <dbReference type="EMBL" id="SFE06464.1"/>
    </source>
</evidence>
<evidence type="ECO:0000256" key="2">
    <source>
        <dbReference type="ARBA" id="ARBA00012438"/>
    </source>
</evidence>
<dbReference type="InterPro" id="IPR003594">
    <property type="entry name" value="HATPase_dom"/>
</dbReference>
<dbReference type="GO" id="GO:0005886">
    <property type="term" value="C:plasma membrane"/>
    <property type="evidence" value="ECO:0007669"/>
    <property type="project" value="TreeGrafter"/>
</dbReference>
<dbReference type="InterPro" id="IPR036890">
    <property type="entry name" value="HATPase_C_sf"/>
</dbReference>
<dbReference type="Proteomes" id="UP000199400">
    <property type="component" value="Unassembled WGS sequence"/>
</dbReference>
<dbReference type="STRING" id="54.SAMN02745121_02847"/>
<comment type="catalytic activity">
    <reaction evidence="1">
        <text>ATP + protein L-histidine = ADP + protein N-phospho-L-histidine.</text>
        <dbReference type="EC" id="2.7.13.3"/>
    </reaction>
</comment>
<dbReference type="SUPFAM" id="SSF47384">
    <property type="entry name" value="Homodimeric domain of signal transducing histidine kinase"/>
    <property type="match status" value="1"/>
</dbReference>
<feature type="transmembrane region" description="Helical" evidence="6">
    <location>
        <begin position="119"/>
        <end position="136"/>
    </location>
</feature>
<dbReference type="RefSeq" id="WP_170136158.1">
    <property type="nucleotide sequence ID" value="NZ_FOMX01000008.1"/>
</dbReference>
<feature type="transmembrane region" description="Helical" evidence="6">
    <location>
        <begin position="71"/>
        <end position="89"/>
    </location>
</feature>
<keyword evidence="4" id="KW-0808">Transferase</keyword>
<dbReference type="PRINTS" id="PR00344">
    <property type="entry name" value="BCTRLSENSOR"/>
</dbReference>
<dbReference type="GO" id="GO:0009927">
    <property type="term" value="F:histidine phosphotransfer kinase activity"/>
    <property type="evidence" value="ECO:0007669"/>
    <property type="project" value="TreeGrafter"/>
</dbReference>
<dbReference type="SUPFAM" id="SSF55874">
    <property type="entry name" value="ATPase domain of HSP90 chaperone/DNA topoisomerase II/histidine kinase"/>
    <property type="match status" value="1"/>
</dbReference>
<dbReference type="InterPro" id="IPR004358">
    <property type="entry name" value="Sig_transdc_His_kin-like_C"/>
</dbReference>